<evidence type="ECO:0000256" key="8">
    <source>
        <dbReference type="ARBA" id="ARBA00022989"/>
    </source>
</evidence>
<dbReference type="PANTHER" id="PTHR23072">
    <property type="entry name" value="PHOSPHATIDYLINOSITOL GLYCAN-RELATED"/>
    <property type="match status" value="1"/>
</dbReference>
<comment type="similarity">
    <text evidence="3">Belongs to the PIGG/PIGN/PIGO family. PIGG subfamily.</text>
</comment>
<dbReference type="AlphaFoldDB" id="A0A8K1FGK4"/>
<sequence>MTTQGRLRAIVLCVCLATYWSASGLLRLHEVFYHASAPVSAVAEVSGTPQTTANDRAFGRLVVVLIDALRADMVMGSDVMYGRDSAHVEEAKRQQELNAYMPYTRNLLASGQAMSFIAHASVPTVTMPRLKALLTGKAPAFIDILKNFNSVALSEENLMQLFQENGDRIVFYGDDTWLKLFPETFQRSDGTSGFFTRDTVEVDDNVTRHLRDELDPLMQHPKSQDWDVLVLHYLGLDHVGHLRGPRSSMMKDKLEEMDAIVQLVQESVYQQDQLRQQTAEDTFQPTLILLCSDHGMSEVGNHGGATVEESSALMAFMRGDQKPWGGSDAEPRAVRRQQVDLVPTLASLFGLRIPMYSTGVIIDDIVEASTDDRHHIASWFANFQQLRRLALLTTRSSTDIKTAYQALEAQVSAYLSQSETSDTAGLLQELRSACQDLQERVGQSNGSEYNTPLIALGAILLLLCAGLSITVLLQSKKSGQSKTKPLGSVTAVAIGGALMQIISLSSSSSIENEHATAFFTVTTLLLAILVSVLRTAALSGLRQQLGGIFVVGALLVCNRVLRGRNQVINFGRLNGLAVDSSLPGNAFANDDSISILSTSTLFSQFKAEVFYAIILVCSVWKAASRWRMRSVATGSTKLFVLIAVFTSGIVSSGVCSHLAHEENAQCVLSGFLSADDAARIVYGSALVLVVLGVVFYRDGPLFFSALELALWQLVSLVQREENTPTLAVLSIQSLLLCYLFRQAVIPNSSVATMLNVLFAFGAFFALGNSHLVTTVDISQSYHGLSGYSQGIVGILTFVNVFSGHLLSLSSCYDWIQTCSHRKSSSDDAPVVSSAATLLGYQAARMAVYTIVVYFMRFHLFIWSVFAPKMLYEVMFTIVVALFALMWTFVKSVEK</sequence>
<keyword evidence="4" id="KW-0337">GPI-anchor biosynthesis</keyword>
<evidence type="ECO:0000256" key="2">
    <source>
        <dbReference type="ARBA" id="ARBA00004687"/>
    </source>
</evidence>
<dbReference type="InterPro" id="IPR045687">
    <property type="entry name" value="PIGG/GPI7_C"/>
</dbReference>
<dbReference type="GO" id="GO:0051267">
    <property type="term" value="F:CP2 mannose-ethanolamine phosphotransferase activity"/>
    <property type="evidence" value="ECO:0007669"/>
    <property type="project" value="TreeGrafter"/>
</dbReference>
<feature type="transmembrane region" description="Helical" evidence="11">
    <location>
        <begin position="485"/>
        <end position="503"/>
    </location>
</feature>
<dbReference type="UniPathway" id="UPA00196"/>
<feature type="transmembrane region" description="Helical" evidence="11">
    <location>
        <begin position="679"/>
        <end position="696"/>
    </location>
</feature>
<feature type="domain" description="GPI ethanolamine phosphate transferase 2 C-terminal" evidence="12">
    <location>
        <begin position="678"/>
        <end position="881"/>
    </location>
</feature>
<feature type="transmembrane region" description="Helical" evidence="11">
    <location>
        <begin position="845"/>
        <end position="865"/>
    </location>
</feature>
<feature type="transmembrane region" description="Helical" evidence="11">
    <location>
        <begin position="638"/>
        <end position="659"/>
    </location>
</feature>
<dbReference type="PANTHER" id="PTHR23072:SF0">
    <property type="entry name" value="GPI ETHANOLAMINE PHOSPHATE TRANSFERASE 2"/>
    <property type="match status" value="1"/>
</dbReference>
<evidence type="ECO:0000259" key="12">
    <source>
        <dbReference type="Pfam" id="PF19316"/>
    </source>
</evidence>
<evidence type="ECO:0000256" key="11">
    <source>
        <dbReference type="SAM" id="Phobius"/>
    </source>
</evidence>
<dbReference type="OrthoDB" id="272139at2759"/>
<evidence type="ECO:0000256" key="10">
    <source>
        <dbReference type="ARBA" id="ARBA00023180"/>
    </source>
</evidence>
<feature type="transmembrane region" description="Helical" evidence="11">
    <location>
        <begin position="453"/>
        <end position="473"/>
    </location>
</feature>
<organism evidence="13 14">
    <name type="scientific">Pythium oligandrum</name>
    <name type="common">Mycoparasitic fungus</name>
    <dbReference type="NCBI Taxonomy" id="41045"/>
    <lineage>
        <taxon>Eukaryota</taxon>
        <taxon>Sar</taxon>
        <taxon>Stramenopiles</taxon>
        <taxon>Oomycota</taxon>
        <taxon>Peronosporomycetes</taxon>
        <taxon>Pythiales</taxon>
        <taxon>Pythiaceae</taxon>
        <taxon>Pythium</taxon>
    </lineage>
</organism>
<dbReference type="InterPro" id="IPR002591">
    <property type="entry name" value="Phosphodiest/P_Trfase"/>
</dbReference>
<feature type="transmembrane region" description="Helical" evidence="11">
    <location>
        <begin position="545"/>
        <end position="561"/>
    </location>
</feature>
<keyword evidence="14" id="KW-1185">Reference proteome</keyword>
<evidence type="ECO:0000256" key="9">
    <source>
        <dbReference type="ARBA" id="ARBA00023136"/>
    </source>
</evidence>
<evidence type="ECO:0000256" key="3">
    <source>
        <dbReference type="ARBA" id="ARBA00005315"/>
    </source>
</evidence>
<comment type="caution">
    <text evidence="13">The sequence shown here is derived from an EMBL/GenBank/DDBJ whole genome shotgun (WGS) entry which is preliminary data.</text>
</comment>
<dbReference type="GO" id="GO:0006506">
    <property type="term" value="P:GPI anchor biosynthetic process"/>
    <property type="evidence" value="ECO:0007669"/>
    <property type="project" value="UniProtKB-UniPathway"/>
</dbReference>
<feature type="transmembrane region" description="Helical" evidence="11">
    <location>
        <begin position="871"/>
        <end position="889"/>
    </location>
</feature>
<dbReference type="Proteomes" id="UP000794436">
    <property type="component" value="Unassembled WGS sequence"/>
</dbReference>
<keyword evidence="7" id="KW-0256">Endoplasmic reticulum</keyword>
<keyword evidence="6 11" id="KW-0812">Transmembrane</keyword>
<protein>
    <recommendedName>
        <fullName evidence="12">GPI ethanolamine phosphate transferase 2 C-terminal domain-containing protein</fullName>
    </recommendedName>
</protein>
<dbReference type="InterPro" id="IPR037674">
    <property type="entry name" value="PIG-G_N"/>
</dbReference>
<keyword evidence="8 11" id="KW-1133">Transmembrane helix</keyword>
<dbReference type="InterPro" id="IPR017850">
    <property type="entry name" value="Alkaline_phosphatase_core_sf"/>
</dbReference>
<gene>
    <name evidence="13" type="ORF">Poli38472_005483</name>
</gene>
<comment type="subcellular location">
    <subcellularLocation>
        <location evidence="1">Endoplasmic reticulum membrane</location>
        <topology evidence="1">Multi-pass membrane protein</topology>
    </subcellularLocation>
</comment>
<dbReference type="CDD" id="cd16024">
    <property type="entry name" value="GPI_EPT_2"/>
    <property type="match status" value="1"/>
</dbReference>
<dbReference type="InterPro" id="IPR039527">
    <property type="entry name" value="PIGG/GPI7"/>
</dbReference>
<dbReference type="Pfam" id="PF19316">
    <property type="entry name" value="PIGO_PIGG"/>
    <property type="match status" value="1"/>
</dbReference>
<feature type="transmembrane region" description="Helical" evidence="11">
    <location>
        <begin position="791"/>
        <end position="815"/>
    </location>
</feature>
<dbReference type="SUPFAM" id="SSF53649">
    <property type="entry name" value="Alkaline phosphatase-like"/>
    <property type="match status" value="1"/>
</dbReference>
<proteinExistence type="inferred from homology"/>
<dbReference type="GO" id="GO:0005789">
    <property type="term" value="C:endoplasmic reticulum membrane"/>
    <property type="evidence" value="ECO:0007669"/>
    <property type="project" value="UniProtKB-SubCell"/>
</dbReference>
<evidence type="ECO:0000313" key="13">
    <source>
        <dbReference type="EMBL" id="TMW62865.1"/>
    </source>
</evidence>
<dbReference type="Pfam" id="PF01663">
    <property type="entry name" value="Phosphodiest"/>
    <property type="match status" value="1"/>
</dbReference>
<feature type="transmembrane region" description="Helical" evidence="11">
    <location>
        <begin position="515"/>
        <end position="533"/>
    </location>
</feature>
<keyword evidence="5" id="KW-0808">Transferase</keyword>
<evidence type="ECO:0000256" key="6">
    <source>
        <dbReference type="ARBA" id="ARBA00022692"/>
    </source>
</evidence>
<dbReference type="Gene3D" id="3.40.720.10">
    <property type="entry name" value="Alkaline Phosphatase, subunit A"/>
    <property type="match status" value="1"/>
</dbReference>
<keyword evidence="10" id="KW-0325">Glycoprotein</keyword>
<comment type="pathway">
    <text evidence="2">Glycolipid biosynthesis; glycosylphosphatidylinositol-anchor biosynthesis.</text>
</comment>
<evidence type="ECO:0000313" key="14">
    <source>
        <dbReference type="Proteomes" id="UP000794436"/>
    </source>
</evidence>
<feature type="transmembrane region" description="Helical" evidence="11">
    <location>
        <begin position="752"/>
        <end position="771"/>
    </location>
</feature>
<evidence type="ECO:0000256" key="5">
    <source>
        <dbReference type="ARBA" id="ARBA00022679"/>
    </source>
</evidence>
<dbReference type="EMBL" id="SPLM01000073">
    <property type="protein sequence ID" value="TMW62865.1"/>
    <property type="molecule type" value="Genomic_DNA"/>
</dbReference>
<evidence type="ECO:0000256" key="1">
    <source>
        <dbReference type="ARBA" id="ARBA00004477"/>
    </source>
</evidence>
<evidence type="ECO:0000256" key="4">
    <source>
        <dbReference type="ARBA" id="ARBA00022502"/>
    </source>
</evidence>
<evidence type="ECO:0000256" key="7">
    <source>
        <dbReference type="ARBA" id="ARBA00022824"/>
    </source>
</evidence>
<keyword evidence="9 11" id="KW-0472">Membrane</keyword>
<reference evidence="13" key="1">
    <citation type="submission" date="2019-03" db="EMBL/GenBank/DDBJ databases">
        <title>Long read genome sequence of the mycoparasitic Pythium oligandrum ATCC 38472 isolated from sugarbeet rhizosphere.</title>
        <authorList>
            <person name="Gaulin E."/>
        </authorList>
    </citation>
    <scope>NUCLEOTIDE SEQUENCE</scope>
    <source>
        <strain evidence="13">ATCC 38472_TT</strain>
    </source>
</reference>
<name>A0A8K1FGK4_PYTOL</name>
<accession>A0A8K1FGK4</accession>